<evidence type="ECO:0000313" key="6">
    <source>
        <dbReference type="EMBL" id="MFD1673989.1"/>
    </source>
</evidence>
<dbReference type="PANTHER" id="PTHR30126:SF40">
    <property type="entry name" value="HTH-TYPE TRANSCRIPTIONAL REGULATOR GLTR"/>
    <property type="match status" value="1"/>
</dbReference>
<protein>
    <submittedName>
        <fullName evidence="6">LysR family transcriptional regulator</fullName>
    </submittedName>
</protein>
<dbReference type="PROSITE" id="PS50931">
    <property type="entry name" value="HTH_LYSR"/>
    <property type="match status" value="1"/>
</dbReference>
<evidence type="ECO:0000256" key="3">
    <source>
        <dbReference type="ARBA" id="ARBA00023125"/>
    </source>
</evidence>
<comment type="similarity">
    <text evidence="1">Belongs to the LysR transcriptional regulatory family.</text>
</comment>
<keyword evidence="7" id="KW-1185">Reference proteome</keyword>
<dbReference type="Gene3D" id="3.40.190.290">
    <property type="match status" value="1"/>
</dbReference>
<keyword evidence="3" id="KW-0238">DNA-binding</keyword>
<dbReference type="Proteomes" id="UP001597079">
    <property type="component" value="Unassembled WGS sequence"/>
</dbReference>
<proteinExistence type="inferred from homology"/>
<dbReference type="SUPFAM" id="SSF53850">
    <property type="entry name" value="Periplasmic binding protein-like II"/>
    <property type="match status" value="1"/>
</dbReference>
<dbReference type="PRINTS" id="PR00039">
    <property type="entry name" value="HTHLYSR"/>
</dbReference>
<dbReference type="Gene3D" id="1.10.10.10">
    <property type="entry name" value="Winged helix-like DNA-binding domain superfamily/Winged helix DNA-binding domain"/>
    <property type="match status" value="1"/>
</dbReference>
<name>A0ABW4JE63_9BACL</name>
<dbReference type="RefSeq" id="WP_377941645.1">
    <property type="nucleotide sequence ID" value="NZ_JBHUCX010000014.1"/>
</dbReference>
<dbReference type="Pfam" id="PF03466">
    <property type="entry name" value="LysR_substrate"/>
    <property type="match status" value="1"/>
</dbReference>
<evidence type="ECO:0000256" key="1">
    <source>
        <dbReference type="ARBA" id="ARBA00009437"/>
    </source>
</evidence>
<dbReference type="EMBL" id="JBHUCX010000014">
    <property type="protein sequence ID" value="MFD1673989.1"/>
    <property type="molecule type" value="Genomic_DNA"/>
</dbReference>
<sequence>MDINAFLVFRTVAAEGSVTKAAERLNYVQSNITARIQQLEKELGVTLFHRDYRKMTLTSAGQILLPYANRLIETFNEAKEAVTDTSIPRGALTIGAMDSAAAVWLPKVVSAYHNQYPLVDLNIFTAPTEAQIRAVLAHEIDGAFVDGPVSHPELVNDLEIDERLVLVCAKARGTIELEDVLEEPLLTPFSRCVYLDRWQGWLNERGHRVSKVMEFGTLDGILHCIENGFGITVVPYAQIQHHETQRKIQCHRIPEPYGTVPTVFIHRRDSYVSGALRALIDIAHLVVMES</sequence>
<dbReference type="PANTHER" id="PTHR30126">
    <property type="entry name" value="HTH-TYPE TRANSCRIPTIONAL REGULATOR"/>
    <property type="match status" value="1"/>
</dbReference>
<reference evidence="7" key="1">
    <citation type="journal article" date="2019" name="Int. J. Syst. Evol. Microbiol.">
        <title>The Global Catalogue of Microorganisms (GCM) 10K type strain sequencing project: providing services to taxonomists for standard genome sequencing and annotation.</title>
        <authorList>
            <consortium name="The Broad Institute Genomics Platform"/>
            <consortium name="The Broad Institute Genome Sequencing Center for Infectious Disease"/>
            <person name="Wu L."/>
            <person name="Ma J."/>
        </authorList>
    </citation>
    <scope>NUCLEOTIDE SEQUENCE [LARGE SCALE GENOMIC DNA]</scope>
    <source>
        <strain evidence="7">CGMCC 1.12286</strain>
    </source>
</reference>
<evidence type="ECO:0000313" key="7">
    <source>
        <dbReference type="Proteomes" id="UP001597079"/>
    </source>
</evidence>
<dbReference type="InterPro" id="IPR036388">
    <property type="entry name" value="WH-like_DNA-bd_sf"/>
</dbReference>
<dbReference type="InterPro" id="IPR036390">
    <property type="entry name" value="WH_DNA-bd_sf"/>
</dbReference>
<keyword evidence="4" id="KW-0804">Transcription</keyword>
<dbReference type="InterPro" id="IPR000847">
    <property type="entry name" value="LysR_HTH_N"/>
</dbReference>
<feature type="domain" description="HTH lysR-type" evidence="5">
    <location>
        <begin position="1"/>
        <end position="58"/>
    </location>
</feature>
<evidence type="ECO:0000259" key="5">
    <source>
        <dbReference type="PROSITE" id="PS50931"/>
    </source>
</evidence>
<evidence type="ECO:0000256" key="2">
    <source>
        <dbReference type="ARBA" id="ARBA00023015"/>
    </source>
</evidence>
<accession>A0ABW4JE63</accession>
<gene>
    <name evidence="6" type="ORF">ACFSB2_04600</name>
</gene>
<dbReference type="SUPFAM" id="SSF46785">
    <property type="entry name" value="Winged helix' DNA-binding domain"/>
    <property type="match status" value="1"/>
</dbReference>
<organism evidence="6 7">
    <name type="scientific">Alicyclobacillus fodiniaquatilis</name>
    <dbReference type="NCBI Taxonomy" id="1661150"/>
    <lineage>
        <taxon>Bacteria</taxon>
        <taxon>Bacillati</taxon>
        <taxon>Bacillota</taxon>
        <taxon>Bacilli</taxon>
        <taxon>Bacillales</taxon>
        <taxon>Alicyclobacillaceae</taxon>
        <taxon>Alicyclobacillus</taxon>
    </lineage>
</organism>
<keyword evidence="2" id="KW-0805">Transcription regulation</keyword>
<evidence type="ECO:0000256" key="4">
    <source>
        <dbReference type="ARBA" id="ARBA00023163"/>
    </source>
</evidence>
<dbReference type="Pfam" id="PF00126">
    <property type="entry name" value="HTH_1"/>
    <property type="match status" value="1"/>
</dbReference>
<dbReference type="InterPro" id="IPR005119">
    <property type="entry name" value="LysR_subst-bd"/>
</dbReference>
<comment type="caution">
    <text evidence="6">The sequence shown here is derived from an EMBL/GenBank/DDBJ whole genome shotgun (WGS) entry which is preliminary data.</text>
</comment>